<dbReference type="SUPFAM" id="SSF46785">
    <property type="entry name" value="Winged helix' DNA-binding domain"/>
    <property type="match status" value="1"/>
</dbReference>
<keyword evidence="7" id="KW-0805">Transcription regulation</keyword>
<evidence type="ECO:0000256" key="8">
    <source>
        <dbReference type="ARBA" id="ARBA00023125"/>
    </source>
</evidence>
<evidence type="ECO:0000256" key="12">
    <source>
        <dbReference type="RuleBase" id="RU003991"/>
    </source>
</evidence>
<reference evidence="14 15" key="1">
    <citation type="journal article" date="2017" name="Nat. Commun.">
        <title>In situ click chemistry generation of cyclooxygenase-2 inhibitors.</title>
        <authorList>
            <person name="Bhardwaj A."/>
            <person name="Kaur J."/>
            <person name="Wuest M."/>
            <person name="Wuest F."/>
        </authorList>
    </citation>
    <scope>NUCLEOTIDE SEQUENCE [LARGE SCALE GENOMIC DNA]</scope>
    <source>
        <strain evidence="14">S2_018_000_R2_106</strain>
    </source>
</reference>
<proteinExistence type="inferred from homology"/>
<dbReference type="InterPro" id="IPR006197">
    <property type="entry name" value="Peptidase_S24_LexA"/>
</dbReference>
<keyword evidence="11" id="KW-0742">SOS response</keyword>
<evidence type="ECO:0000259" key="13">
    <source>
        <dbReference type="Pfam" id="PF00717"/>
    </source>
</evidence>
<keyword evidence="9" id="KW-0804">Transcription</keyword>
<evidence type="ECO:0000256" key="6">
    <source>
        <dbReference type="ARBA" id="ARBA00022813"/>
    </source>
</evidence>
<dbReference type="GO" id="GO:0045892">
    <property type="term" value="P:negative regulation of DNA-templated transcription"/>
    <property type="evidence" value="ECO:0007669"/>
    <property type="project" value="InterPro"/>
</dbReference>
<keyword evidence="4" id="KW-0227">DNA damage</keyword>
<dbReference type="InterPro" id="IPR036390">
    <property type="entry name" value="WH_DNA-bd_sf"/>
</dbReference>
<dbReference type="InterPro" id="IPR036286">
    <property type="entry name" value="LexA/Signal_pep-like_sf"/>
</dbReference>
<dbReference type="EC" id="3.4.21.88" evidence="14"/>
<dbReference type="EMBL" id="VAFM01000001">
    <property type="protein sequence ID" value="TKW62026.1"/>
    <property type="molecule type" value="Genomic_DNA"/>
</dbReference>
<comment type="similarity">
    <text evidence="1 12">Belongs to the peptidase S24 family.</text>
</comment>
<dbReference type="PANTHER" id="PTHR33516">
    <property type="entry name" value="LEXA REPRESSOR"/>
    <property type="match status" value="1"/>
</dbReference>
<sequence>MKPQTKRAYEYIQHSIILDGFAPSVQDLADAMGYKSKRSAAIIIEELIEEGLLQRRGNGNRQLQLLFQPQTAKASASVVKVPLLGRASCGPLMLASENIEATIQVSTGLARPPHRYFILRAHGNSMNKAGIQHGDLVLIRQQSTAQAGDKVLALIDDEATIKEFHPHGNTVVLMPRSTDKTIQPIVMEADFQIQGIVIATLPPQISPALTDFDEGESP</sequence>
<evidence type="ECO:0000256" key="1">
    <source>
        <dbReference type="ARBA" id="ARBA00007484"/>
    </source>
</evidence>
<name>A0A6N4R658_BLAVI</name>
<dbReference type="GO" id="GO:0006260">
    <property type="term" value="P:DNA replication"/>
    <property type="evidence" value="ECO:0007669"/>
    <property type="project" value="UniProtKB-KW"/>
</dbReference>
<dbReference type="GO" id="GO:0003677">
    <property type="term" value="F:DNA binding"/>
    <property type="evidence" value="ECO:0007669"/>
    <property type="project" value="UniProtKB-KW"/>
</dbReference>
<evidence type="ECO:0000256" key="7">
    <source>
        <dbReference type="ARBA" id="ARBA00023015"/>
    </source>
</evidence>
<evidence type="ECO:0000256" key="11">
    <source>
        <dbReference type="ARBA" id="ARBA00023236"/>
    </source>
</evidence>
<evidence type="ECO:0000256" key="4">
    <source>
        <dbReference type="ARBA" id="ARBA00022763"/>
    </source>
</evidence>
<evidence type="ECO:0000313" key="14">
    <source>
        <dbReference type="EMBL" id="TKW62026.1"/>
    </source>
</evidence>
<dbReference type="PRINTS" id="PR00726">
    <property type="entry name" value="LEXASERPTASE"/>
</dbReference>
<evidence type="ECO:0000256" key="3">
    <source>
        <dbReference type="ARBA" id="ARBA00022705"/>
    </source>
</evidence>
<dbReference type="GO" id="GO:0009432">
    <property type="term" value="P:SOS response"/>
    <property type="evidence" value="ECO:0007669"/>
    <property type="project" value="UniProtKB-KW"/>
</dbReference>
<dbReference type="AlphaFoldDB" id="A0A6N4R658"/>
<keyword evidence="5 12" id="KW-0378">Hydrolase</keyword>
<dbReference type="Gene3D" id="1.10.10.10">
    <property type="entry name" value="Winged helix-like DNA-binding domain superfamily/Winged helix DNA-binding domain"/>
    <property type="match status" value="1"/>
</dbReference>
<evidence type="ECO:0000313" key="15">
    <source>
        <dbReference type="Proteomes" id="UP000320948"/>
    </source>
</evidence>
<dbReference type="GO" id="GO:0004252">
    <property type="term" value="F:serine-type endopeptidase activity"/>
    <property type="evidence" value="ECO:0007669"/>
    <property type="project" value="UniProtKB-EC"/>
</dbReference>
<dbReference type="InterPro" id="IPR006200">
    <property type="entry name" value="LexA"/>
</dbReference>
<keyword evidence="2" id="KW-0678">Repressor</keyword>
<dbReference type="NCBIfam" id="TIGR00498">
    <property type="entry name" value="lexA"/>
    <property type="match status" value="1"/>
</dbReference>
<evidence type="ECO:0000256" key="5">
    <source>
        <dbReference type="ARBA" id="ARBA00022801"/>
    </source>
</evidence>
<gene>
    <name evidence="14" type="primary">lexA</name>
    <name evidence="14" type="ORF">DI628_05245</name>
</gene>
<dbReference type="SUPFAM" id="SSF51306">
    <property type="entry name" value="LexA/Signal peptidase"/>
    <property type="match status" value="1"/>
</dbReference>
<comment type="caution">
    <text evidence="14">The sequence shown here is derived from an EMBL/GenBank/DDBJ whole genome shotgun (WGS) entry which is preliminary data.</text>
</comment>
<dbReference type="InterPro" id="IPR015927">
    <property type="entry name" value="Peptidase_S24_S26A/B/C"/>
</dbReference>
<dbReference type="Gene3D" id="2.10.109.10">
    <property type="entry name" value="Umud Fragment, subunit A"/>
    <property type="match status" value="1"/>
</dbReference>
<keyword evidence="10" id="KW-0234">DNA repair</keyword>
<dbReference type="Pfam" id="PF00717">
    <property type="entry name" value="Peptidase_S24"/>
    <property type="match status" value="1"/>
</dbReference>
<evidence type="ECO:0000256" key="10">
    <source>
        <dbReference type="ARBA" id="ARBA00023204"/>
    </source>
</evidence>
<dbReference type="Proteomes" id="UP000320948">
    <property type="component" value="Unassembled WGS sequence"/>
</dbReference>
<dbReference type="CDD" id="cd06529">
    <property type="entry name" value="S24_LexA-like"/>
    <property type="match status" value="1"/>
</dbReference>
<dbReference type="PANTHER" id="PTHR33516:SF2">
    <property type="entry name" value="LEXA REPRESSOR-RELATED"/>
    <property type="match status" value="1"/>
</dbReference>
<dbReference type="GO" id="GO:0006281">
    <property type="term" value="P:DNA repair"/>
    <property type="evidence" value="ECO:0007669"/>
    <property type="project" value="UniProtKB-KW"/>
</dbReference>
<dbReference type="InterPro" id="IPR036388">
    <property type="entry name" value="WH-like_DNA-bd_sf"/>
</dbReference>
<organism evidence="14 15">
    <name type="scientific">Blastochloris viridis</name>
    <name type="common">Rhodopseudomonas viridis</name>
    <dbReference type="NCBI Taxonomy" id="1079"/>
    <lineage>
        <taxon>Bacteria</taxon>
        <taxon>Pseudomonadati</taxon>
        <taxon>Pseudomonadota</taxon>
        <taxon>Alphaproteobacteria</taxon>
        <taxon>Hyphomicrobiales</taxon>
        <taxon>Blastochloridaceae</taxon>
        <taxon>Blastochloris</taxon>
    </lineage>
</organism>
<feature type="domain" description="Peptidase S24/S26A/S26B/S26C" evidence="13">
    <location>
        <begin position="82"/>
        <end position="198"/>
    </location>
</feature>
<protein>
    <submittedName>
        <fullName evidence="14">Repressor LexA</fullName>
        <ecNumber evidence="14">3.4.21.88</ecNumber>
    </submittedName>
</protein>
<evidence type="ECO:0000256" key="2">
    <source>
        <dbReference type="ARBA" id="ARBA00022491"/>
    </source>
</evidence>
<dbReference type="InterPro" id="IPR039418">
    <property type="entry name" value="LexA-like"/>
</dbReference>
<keyword evidence="6 12" id="KW-0068">Autocatalytic cleavage</keyword>
<dbReference type="InterPro" id="IPR050077">
    <property type="entry name" value="LexA_repressor"/>
</dbReference>
<accession>A0A6N4R658</accession>
<keyword evidence="8" id="KW-0238">DNA-binding</keyword>
<evidence type="ECO:0000256" key="9">
    <source>
        <dbReference type="ARBA" id="ARBA00023163"/>
    </source>
</evidence>
<keyword evidence="3" id="KW-0235">DNA replication</keyword>